<name>A0ACB8RUZ5_9AGAM</name>
<dbReference type="EMBL" id="MU275896">
    <property type="protein sequence ID" value="KAI0047885.1"/>
    <property type="molecule type" value="Genomic_DNA"/>
</dbReference>
<keyword evidence="2" id="KW-1185">Reference proteome</keyword>
<comment type="caution">
    <text evidence="1">The sequence shown here is derived from an EMBL/GenBank/DDBJ whole genome shotgun (WGS) entry which is preliminary data.</text>
</comment>
<evidence type="ECO:0000313" key="2">
    <source>
        <dbReference type="Proteomes" id="UP000814033"/>
    </source>
</evidence>
<accession>A0ACB8RUZ5</accession>
<reference evidence="1" key="1">
    <citation type="submission" date="2021-02" db="EMBL/GenBank/DDBJ databases">
        <authorList>
            <consortium name="DOE Joint Genome Institute"/>
            <person name="Ahrendt S."/>
            <person name="Looney B.P."/>
            <person name="Miyauchi S."/>
            <person name="Morin E."/>
            <person name="Drula E."/>
            <person name="Courty P.E."/>
            <person name="Chicoki N."/>
            <person name="Fauchery L."/>
            <person name="Kohler A."/>
            <person name="Kuo A."/>
            <person name="Labutti K."/>
            <person name="Pangilinan J."/>
            <person name="Lipzen A."/>
            <person name="Riley R."/>
            <person name="Andreopoulos W."/>
            <person name="He G."/>
            <person name="Johnson J."/>
            <person name="Barry K.W."/>
            <person name="Grigoriev I.V."/>
            <person name="Nagy L."/>
            <person name="Hibbett D."/>
            <person name="Henrissat B."/>
            <person name="Matheny P.B."/>
            <person name="Labbe J."/>
            <person name="Martin F."/>
        </authorList>
    </citation>
    <scope>NUCLEOTIDE SEQUENCE</scope>
    <source>
        <strain evidence="1">FP105234-sp</strain>
    </source>
</reference>
<reference evidence="1" key="2">
    <citation type="journal article" date="2022" name="New Phytol.">
        <title>Evolutionary transition to the ectomycorrhizal habit in the genomes of a hyperdiverse lineage of mushroom-forming fungi.</title>
        <authorList>
            <person name="Looney B."/>
            <person name="Miyauchi S."/>
            <person name="Morin E."/>
            <person name="Drula E."/>
            <person name="Courty P.E."/>
            <person name="Kohler A."/>
            <person name="Kuo A."/>
            <person name="LaButti K."/>
            <person name="Pangilinan J."/>
            <person name="Lipzen A."/>
            <person name="Riley R."/>
            <person name="Andreopoulos W."/>
            <person name="He G."/>
            <person name="Johnson J."/>
            <person name="Nolan M."/>
            <person name="Tritt A."/>
            <person name="Barry K.W."/>
            <person name="Grigoriev I.V."/>
            <person name="Nagy L.G."/>
            <person name="Hibbett D."/>
            <person name="Henrissat B."/>
            <person name="Matheny P.B."/>
            <person name="Labbe J."/>
            <person name="Martin F.M."/>
        </authorList>
    </citation>
    <scope>NUCLEOTIDE SEQUENCE</scope>
    <source>
        <strain evidence="1">FP105234-sp</strain>
    </source>
</reference>
<protein>
    <submittedName>
        <fullName evidence="1">NAD-P-binding protein</fullName>
    </submittedName>
</protein>
<organism evidence="1 2">
    <name type="scientific">Auriscalpium vulgare</name>
    <dbReference type="NCBI Taxonomy" id="40419"/>
    <lineage>
        <taxon>Eukaryota</taxon>
        <taxon>Fungi</taxon>
        <taxon>Dikarya</taxon>
        <taxon>Basidiomycota</taxon>
        <taxon>Agaricomycotina</taxon>
        <taxon>Agaricomycetes</taxon>
        <taxon>Russulales</taxon>
        <taxon>Auriscalpiaceae</taxon>
        <taxon>Auriscalpium</taxon>
    </lineage>
</organism>
<evidence type="ECO:0000313" key="1">
    <source>
        <dbReference type="EMBL" id="KAI0047885.1"/>
    </source>
</evidence>
<gene>
    <name evidence="1" type="ORF">FA95DRAFT_1582499</name>
</gene>
<proteinExistence type="predicted"/>
<dbReference type="Proteomes" id="UP000814033">
    <property type="component" value="Unassembled WGS sequence"/>
</dbReference>
<sequence length="299" mass="32070">MGPPTVWLITGASTGLGLALTKRAIERGDFVLASARDTTRFDPFLAELDSQTRARVHTLKLDVTAPLADIQHVVQEGLAVWGRIDCIVNNAGLLLVGASEEIGAEGMMQLMQTNFAGVINVTNAVLPHLRQRRTGTVIIVGSRSAFRNEFTGVASYAASKAAVHSYGETLSAELKPFGIRVMIVVPGTFGQPMSIPPVPPKNPHADYDAARKAMAAFLEAMKHNKTGGDPLKGMDVVVDVVKGEGKAEKLMQPGSGCEWPLWLLLGEDCIRDVKARLENMGNVLEAWKEVGSGLSRSDT</sequence>